<proteinExistence type="predicted"/>
<feature type="compositionally biased region" description="Acidic residues" evidence="1">
    <location>
        <begin position="221"/>
        <end position="251"/>
    </location>
</feature>
<dbReference type="Gene3D" id="3.90.1210.10">
    <property type="entry name" value="Antifreeze-like/N-acetylneuraminic acid synthase C-terminal domain"/>
    <property type="match status" value="1"/>
</dbReference>
<dbReference type="Proteomes" id="UP000199334">
    <property type="component" value="Unassembled WGS sequence"/>
</dbReference>
<dbReference type="RefSeq" id="WP_093855262.1">
    <property type="nucleotide sequence ID" value="NZ_BJVZ01000003.1"/>
</dbReference>
<dbReference type="EMBL" id="FNIG01000001">
    <property type="protein sequence ID" value="SDM83812.1"/>
    <property type="molecule type" value="Genomic_DNA"/>
</dbReference>
<evidence type="ECO:0000256" key="1">
    <source>
        <dbReference type="SAM" id="MobiDB-lite"/>
    </source>
</evidence>
<dbReference type="InterPro" id="IPR013974">
    <property type="entry name" value="SAF"/>
</dbReference>
<dbReference type="Pfam" id="PF08666">
    <property type="entry name" value="SAF"/>
    <property type="match status" value="1"/>
</dbReference>
<feature type="domain" description="SAF" evidence="2">
    <location>
        <begin position="41"/>
        <end position="103"/>
    </location>
</feature>
<gene>
    <name evidence="3" type="ORF">SAMN05216498_0749</name>
</gene>
<accession>A0A1G9WGX5</accession>
<name>A0A1G9WGX5_9BACI</name>
<dbReference type="SMART" id="SM00858">
    <property type="entry name" value="SAF"/>
    <property type="match status" value="1"/>
</dbReference>
<dbReference type="AlphaFoldDB" id="A0A1G9WGX5"/>
<evidence type="ECO:0000313" key="3">
    <source>
        <dbReference type="EMBL" id="SDM83812.1"/>
    </source>
</evidence>
<evidence type="ECO:0000313" key="4">
    <source>
        <dbReference type="Proteomes" id="UP000199334"/>
    </source>
</evidence>
<organism evidence="3 4">
    <name type="scientific">Tenuibacillus multivorans</name>
    <dbReference type="NCBI Taxonomy" id="237069"/>
    <lineage>
        <taxon>Bacteria</taxon>
        <taxon>Bacillati</taxon>
        <taxon>Bacillota</taxon>
        <taxon>Bacilli</taxon>
        <taxon>Bacillales</taxon>
        <taxon>Bacillaceae</taxon>
        <taxon>Tenuibacillus</taxon>
    </lineage>
</organism>
<dbReference type="OrthoDB" id="2989382at2"/>
<reference evidence="3 4" key="1">
    <citation type="submission" date="2016-10" db="EMBL/GenBank/DDBJ databases">
        <authorList>
            <person name="de Groot N.N."/>
        </authorList>
    </citation>
    <scope>NUCLEOTIDE SEQUENCE [LARGE SCALE GENOMIC DNA]</scope>
    <source>
        <strain evidence="3 4">CGMCC 1.3442</strain>
    </source>
</reference>
<evidence type="ECO:0000259" key="2">
    <source>
        <dbReference type="SMART" id="SM00858"/>
    </source>
</evidence>
<dbReference type="CDD" id="cd11614">
    <property type="entry name" value="SAF_CpaB_FlgA_like"/>
    <property type="match status" value="1"/>
</dbReference>
<protein>
    <submittedName>
        <fullName evidence="3">Pilus assembly protein CpaB</fullName>
    </submittedName>
</protein>
<keyword evidence="4" id="KW-1185">Reference proteome</keyword>
<dbReference type="STRING" id="237069.SAMN05216498_0749"/>
<sequence>MLESKRKAIIFFILAVIFAAVSGYLVLNKVQSINDNLGTMVTVYIANQDIDSRKIITPDAITTTEIPKKYERDEYITNISLFEGKVSLVPLKSGEIFTENMLKPASSVSEENNRLVSLIQSSRIAFDDKFTPNDRVDLFVSHTFEDEPVTEIFMQDIKVASIASENKGIQLEVPFNKADELIHMQHYADRLRIVKANVGTTAVPSEQTQLPEEGQQQITESQEEQPEEEINDETQNETSEEANDQNENGQE</sequence>
<feature type="region of interest" description="Disordered" evidence="1">
    <location>
        <begin position="202"/>
        <end position="251"/>
    </location>
</feature>